<dbReference type="InterPro" id="IPR011992">
    <property type="entry name" value="EF-hand-dom_pair"/>
</dbReference>
<proteinExistence type="predicted"/>
<evidence type="ECO:0000313" key="9">
    <source>
        <dbReference type="Proteomes" id="UP000604046"/>
    </source>
</evidence>
<dbReference type="Proteomes" id="UP000604046">
    <property type="component" value="Unassembled WGS sequence"/>
</dbReference>
<protein>
    <submittedName>
        <fullName evidence="8">CAM6 protein</fullName>
    </submittedName>
</protein>
<dbReference type="Gene3D" id="1.10.238.10">
    <property type="entry name" value="EF-hand"/>
    <property type="match status" value="1"/>
</dbReference>
<evidence type="ECO:0000256" key="1">
    <source>
        <dbReference type="ARBA" id="ARBA00022737"/>
    </source>
</evidence>
<dbReference type="Pfam" id="PF13499">
    <property type="entry name" value="EF-hand_7"/>
    <property type="match status" value="1"/>
</dbReference>
<keyword evidence="2" id="KW-0106">Calcium</keyword>
<keyword evidence="9" id="KW-1185">Reference proteome</keyword>
<evidence type="ECO:0000256" key="2">
    <source>
        <dbReference type="ARBA" id="ARBA00022837"/>
    </source>
</evidence>
<dbReference type="SUPFAM" id="SSF47473">
    <property type="entry name" value="EF-hand"/>
    <property type="match status" value="1"/>
</dbReference>
<keyword evidence="6" id="KW-0812">Transmembrane</keyword>
<feature type="coiled-coil region" evidence="4">
    <location>
        <begin position="163"/>
        <end position="204"/>
    </location>
</feature>
<accession>A0A812U5Z0</accession>
<feature type="coiled-coil region" evidence="4">
    <location>
        <begin position="1083"/>
        <end position="1117"/>
    </location>
</feature>
<comment type="caution">
    <text evidence="8">The sequence shown here is derived from an EMBL/GenBank/DDBJ whole genome shotgun (WGS) entry which is preliminary data.</text>
</comment>
<evidence type="ECO:0000256" key="4">
    <source>
        <dbReference type="SAM" id="Coils"/>
    </source>
</evidence>
<evidence type="ECO:0000256" key="5">
    <source>
        <dbReference type="SAM" id="MobiDB-lite"/>
    </source>
</evidence>
<dbReference type="PROSITE" id="PS00018">
    <property type="entry name" value="EF_HAND_1"/>
    <property type="match status" value="2"/>
</dbReference>
<sequence>MQRQDSGDGDATQRAVTQRALPAHQAYLQDHLQRMHNEIESTTRKLELEKRRLNKLDEDAQRMRAECQEKTMKTQKEPAQDKTPKGQKESWQGLPLKKLENKLAKAIDQLNLLGHENMECRNRVDTVRRERLQLIQVFKKLQQDIKDNMSMVSQIHRENDAARRDQEERAHKMAALKKQVEEERKVFKQKVQELQVKYKQKEREELTQRVQMVKDSDKKEDGDGKGSKTKSLKMAAASKSYVDEELAKLSRMLQADLAEVKAQIRNLQLKVSNNNRGNNNLGSNNVGPLVSVAFEDGNSKNGSEVEVEPDGSMEIHVLASEPKPPKPEQKPGHEAGAEKDLQQELICFDRKSAWSIPLVISGSNLSESVFACVLLFVNVAMQSLFTLIIASPEFLGTDFAANLKAARVWRASFAHDVEYVDLSSRSLATRVCDEDGSLIYSTAQATLVSQINSYLGLGKLGPEGFAVTSFQPGVLLAVLCILLWIICIVRELRSVWYVLQAVFFGHVGPARASGKAPAHEAHEAQRQAVSGRLAAAMASVCLGRATVACALLVSGTLWLSRTTSITELMLNSVALEAVLHVDEFIFSAFVPTQLQQEIQRLPPVMMRKSSRWPRVENLVLACVLLAGLLLPYFMLLSPLRDDMLAVKTQLCGGELTFAVGMNRLIVAMSPTEPAAGDSDLEANQTYVQDVAMAYAFPKNQSWVSSNPLVAPFYYGHISVLQGWMPLNYDEWLYGFDQCFRHPFLDQSPFIAAAAFEVGQPASQSCQELKSYCNEEASFLQYVSSAARWLRVACPDECGCTDPLSSPLLKPPAHGCRDACIQEAYGFSLSTTSPLFGNVPNFTVGCKDAPPGPGWRHFWDNYITYISHETGIHYAQFQALVDFVAFARNAGCIALQGMPMDMNGNEWCRGGNRYRPLAWFCPETCGCARSGNAERDHFCYAYDHCPVHVLPNETDAFWSVARKYDLLKPLVNPKLVSVDMLVGPRAILCVYSSAASQWATDQCRRNSADEEENFNSTLVMRRILKLAFLNAIQRRHIRQHQKNIEVFEQAFATIKSTTGISDIEEIVKIFVALEQRNFSLLTYVNALNREIETLDKQNRQLKDQLANQQELEAESDKKRVLALTDLNAQIESTGAATEDNKLQAAQQSEIIDRCRPVIHAILKTVERENRGFGGQAAPEFGSTGENLFGWLTYVEKTLTQWKDFLPDAKDARHFRTPTKNYKYTVGNQVLALQPKKPNTQPVSLVRPSELPSAANAFVEQGPNQRAALAGREEDSSDDEEDLMTHPWSRQELRDKANASVAKRRRHRRTEGTGAAGGQQSGGAEQQRQGDDAAPASATGTSEVAPGELNYEEIVEKPGKDGDEESAGSDDSELDDDIGPTDEEINEIFLKRYKMSKEELQGMADKMGIQLNNLCYLKQEFDAYDEDRSGYIDVKELKGLLEKLGEELSDEELDQAFRELDSDGSGEIEFFEFVEWFTSED</sequence>
<dbReference type="Pfam" id="PF21773">
    <property type="entry name" value="ODAD1_CC"/>
    <property type="match status" value="2"/>
</dbReference>
<evidence type="ECO:0000259" key="7">
    <source>
        <dbReference type="PROSITE" id="PS50222"/>
    </source>
</evidence>
<keyword evidence="6" id="KW-1133">Transmembrane helix</keyword>
<keyword evidence="6" id="KW-0472">Membrane</keyword>
<dbReference type="InterPro" id="IPR018247">
    <property type="entry name" value="EF_Hand_1_Ca_BS"/>
</dbReference>
<dbReference type="InterPro" id="IPR051876">
    <property type="entry name" value="ODA-DC/CCD"/>
</dbReference>
<evidence type="ECO:0000256" key="6">
    <source>
        <dbReference type="SAM" id="Phobius"/>
    </source>
</evidence>
<feature type="region of interest" description="Disordered" evidence="5">
    <location>
        <begin position="205"/>
        <end position="232"/>
    </location>
</feature>
<feature type="region of interest" description="Disordered" evidence="5">
    <location>
        <begin position="1"/>
        <end position="22"/>
    </location>
</feature>
<feature type="compositionally biased region" description="Basic and acidic residues" evidence="5">
    <location>
        <begin position="205"/>
        <end position="226"/>
    </location>
</feature>
<feature type="transmembrane region" description="Helical" evidence="6">
    <location>
        <begin position="615"/>
        <end position="635"/>
    </location>
</feature>
<dbReference type="PANTHER" id="PTHR21694">
    <property type="entry name" value="COILED-COIL DOMAIN-CONTAINING PROTEIN 63"/>
    <property type="match status" value="1"/>
</dbReference>
<dbReference type="InterPro" id="IPR049258">
    <property type="entry name" value="ODAD1_CC"/>
</dbReference>
<feature type="compositionally biased region" description="Acidic residues" evidence="5">
    <location>
        <begin position="1360"/>
        <end position="1381"/>
    </location>
</feature>
<dbReference type="FunFam" id="1.10.238.10:FF:000003">
    <property type="entry name" value="Calmodulin A"/>
    <property type="match status" value="1"/>
</dbReference>
<keyword evidence="3 4" id="KW-0175">Coiled coil</keyword>
<feature type="region of interest" description="Disordered" evidence="5">
    <location>
        <begin position="53"/>
        <end position="94"/>
    </location>
</feature>
<dbReference type="PROSITE" id="PS50222">
    <property type="entry name" value="EF_HAND_2"/>
    <property type="match status" value="2"/>
</dbReference>
<reference evidence="8" key="1">
    <citation type="submission" date="2021-02" db="EMBL/GenBank/DDBJ databases">
        <authorList>
            <person name="Dougan E. K."/>
            <person name="Rhodes N."/>
            <person name="Thang M."/>
            <person name="Chan C."/>
        </authorList>
    </citation>
    <scope>NUCLEOTIDE SEQUENCE</scope>
</reference>
<organism evidence="8 9">
    <name type="scientific">Symbiodinium natans</name>
    <dbReference type="NCBI Taxonomy" id="878477"/>
    <lineage>
        <taxon>Eukaryota</taxon>
        <taxon>Sar</taxon>
        <taxon>Alveolata</taxon>
        <taxon>Dinophyceae</taxon>
        <taxon>Suessiales</taxon>
        <taxon>Symbiodiniaceae</taxon>
        <taxon>Symbiodinium</taxon>
    </lineage>
</organism>
<gene>
    <name evidence="8" type="primary">CAM6</name>
    <name evidence="8" type="ORF">SNAT2548_LOCUS31275</name>
</gene>
<dbReference type="SMART" id="SM00054">
    <property type="entry name" value="EFh"/>
    <property type="match status" value="2"/>
</dbReference>
<keyword evidence="1" id="KW-0677">Repeat</keyword>
<dbReference type="OrthoDB" id="6766775at2759"/>
<feature type="transmembrane region" description="Helical" evidence="6">
    <location>
        <begin position="470"/>
        <end position="489"/>
    </location>
</feature>
<dbReference type="PANTHER" id="PTHR21694:SF18">
    <property type="entry name" value="COILED-COIL DOMAIN-CONTAINING PROTEIN 63"/>
    <property type="match status" value="1"/>
</dbReference>
<feature type="domain" description="EF-hand" evidence="7">
    <location>
        <begin position="1446"/>
        <end position="1479"/>
    </location>
</feature>
<feature type="region of interest" description="Disordered" evidence="5">
    <location>
        <begin position="1262"/>
        <end position="1381"/>
    </location>
</feature>
<dbReference type="InterPro" id="IPR002048">
    <property type="entry name" value="EF_hand_dom"/>
</dbReference>
<name>A0A812U5Z0_9DINO</name>
<dbReference type="CDD" id="cd00051">
    <property type="entry name" value="EFh"/>
    <property type="match status" value="1"/>
</dbReference>
<dbReference type="EMBL" id="CAJNDS010002649">
    <property type="protein sequence ID" value="CAE7556351.1"/>
    <property type="molecule type" value="Genomic_DNA"/>
</dbReference>
<evidence type="ECO:0000256" key="3">
    <source>
        <dbReference type="ARBA" id="ARBA00023054"/>
    </source>
</evidence>
<evidence type="ECO:0000313" key="8">
    <source>
        <dbReference type="EMBL" id="CAE7556351.1"/>
    </source>
</evidence>
<dbReference type="GO" id="GO:0005509">
    <property type="term" value="F:calcium ion binding"/>
    <property type="evidence" value="ECO:0007669"/>
    <property type="project" value="InterPro"/>
</dbReference>
<feature type="domain" description="EF-hand" evidence="7">
    <location>
        <begin position="1415"/>
        <end position="1445"/>
    </location>
</feature>
<feature type="compositionally biased region" description="Basic and acidic residues" evidence="5">
    <location>
        <begin position="53"/>
        <end position="88"/>
    </location>
</feature>